<evidence type="ECO:0000256" key="1">
    <source>
        <dbReference type="SAM" id="MobiDB-lite"/>
    </source>
</evidence>
<dbReference type="CDD" id="cd18186">
    <property type="entry name" value="BTB_POZ_ZBTB_KLHL-like"/>
    <property type="match status" value="1"/>
</dbReference>
<dbReference type="Pfam" id="PF00651">
    <property type="entry name" value="BTB"/>
    <property type="match status" value="1"/>
</dbReference>
<dbReference type="SUPFAM" id="SSF54695">
    <property type="entry name" value="POZ domain"/>
    <property type="match status" value="1"/>
</dbReference>
<proteinExistence type="predicted"/>
<evidence type="ECO:0000313" key="3">
    <source>
        <dbReference type="EMBL" id="KAL0631005.1"/>
    </source>
</evidence>
<dbReference type="PANTHER" id="PTHR15600">
    <property type="entry name" value="SACSIN"/>
    <property type="match status" value="1"/>
</dbReference>
<dbReference type="EMBL" id="JBBBZM010000318">
    <property type="protein sequence ID" value="KAL0631005.1"/>
    <property type="molecule type" value="Genomic_DNA"/>
</dbReference>
<dbReference type="InterPro" id="IPR011333">
    <property type="entry name" value="SKP1/BTB/POZ_sf"/>
</dbReference>
<dbReference type="PANTHER" id="PTHR15600:SF42">
    <property type="entry name" value="SACSIN"/>
    <property type="match status" value="1"/>
</dbReference>
<keyword evidence="4" id="KW-1185">Reference proteome</keyword>
<comment type="caution">
    <text evidence="3">The sequence shown here is derived from an EMBL/GenBank/DDBJ whole genome shotgun (WGS) entry which is preliminary data.</text>
</comment>
<dbReference type="InterPro" id="IPR000210">
    <property type="entry name" value="BTB/POZ_dom"/>
</dbReference>
<feature type="region of interest" description="Disordered" evidence="1">
    <location>
        <begin position="255"/>
        <end position="282"/>
    </location>
</feature>
<dbReference type="Proteomes" id="UP001447188">
    <property type="component" value="Unassembled WGS sequence"/>
</dbReference>
<name>A0ABR3G4Z9_9PEZI</name>
<dbReference type="SMART" id="SM00225">
    <property type="entry name" value="BTB"/>
    <property type="match status" value="1"/>
</dbReference>
<dbReference type="InterPro" id="IPR036890">
    <property type="entry name" value="HATPase_C_sf"/>
</dbReference>
<sequence>MSILPERDNAQYQPVTIVLRSIIQDYEAGGGILLELCQNADDAGASKIEFVLDHRQHTTNNILHVGLAEYQGAALLAYNNRQFEDKDFLSLSRIGDSGKADDLSSTGKFGKGFNSVYNWTDSPSILSGTSLLILDPHRSWSAGGPVYDFVKNSRHPKMRNQLSAFDSILKDKDREFDGTIIRIPLRRKDRVAPTSIVPADKFTTLEEVEEVFREFSGELVKSLLFLKNLNSITLKFGDRIYAQATSDFVEVPFPKDKLSSSSSTASTANARKKKNRQNKHKEKAAVNTAYRRVFVDKVDPTCPINFRMNISFQNKEYPPGKELKFEYAVSHILGQGSPDDAKLQVWAVKNKLFPWTAIAAPLKGSANFKGSLFSTLPLPISTGHPVHIHGMFSITTDRASLHSGRDWTTKDSDAKLGARWNEWLFSECVPQTWVQNLEFLQEQSIGGWDFWPVGSEEPWTERGTRVLGDVFKRVVRNNLKLLPTVCGTTGTGEDVLFTLDGPDRYESAFKEAKIAVVISPQTSRFELARLNPQNLLPVLSPGTLRTHLALKRNLGSLSQDSRMLLLHYGILDEDFTDIGLCQAPLVPIADGSYQSFSVGVGDRAGPVFLPRGDDEVRLFDNHTRVVNVAMLLPETAEILQRNIEDLNTHTGISNWTLDAAAKYCEQHIFTSSETDIIVRNGPDQSEFVDQLWRWIRQRGEPSDSISSSALGNMWLLPLADGEYRKLDSTVPILDVSRNRGIGAFIWDMAKKYRIRCTLFTGKDVLPETAVYLRRCGFLGDYDDIEALMSWLMANSVTFVDQLNDGEKETLLRYLSGLAADCIGGKRVKAMKDAVASLKIFKMSGSSEWSSMDSFDSEHQPFTYIGVKDIPVTLRAPNTIFVDIKDADTMRLIVVLDIVPCPELADIFEFYVVPEIVDTQDNDWDDSLATIEYALQNFNLLSEQCHAELSQAKIVPVRGPTGKILRKCPTDIVEPNSSVAALYFPDENRVADELFCRLHHDQLLHLGMVCSIDDEVVLERIEKYGNSEHSVEDIAEKVQKLIAGYTAPPQLPDRLLQLRWIPASSSDGEIFLYRPDECRGPKLEKLVRYIMPVVGFPVKKAWSTCFGWDEPLPQPEILRQLEEAVGADDIEALEYLIKQKHISVEEFPEELNTIKWIPSTTGAYCSPANIFLDDFTNLSPHFGTLSNRFKGMTFFSKIGVQRAPSFQQLKQLQDTFAEEGSPLEQRDLDVAISVVKEVGKRYSGEENDLHDFKAPDITGRMRYISELTAGDPGTTETDLMILHHGVPLDTVKQLNLATFNDRYLEQLNDPSYEGELAQNSPVAFIEDVLRKSSASSIFKEYLANAEDCGSATRICWILDETNDYPTTGLLSELLARVHGPALFCYNDGEFSAHDFRGITDIGVGSKQGDPSKIGRFGRGALTMYHWTTVPSFISGDYFVIFDPDQGFLPAHPTTGRPRTGMKMRIGELREKWPEQLRPFEGIEGFNTDSVSFPGTLFRFPLFTGCSEAREYLDSYYDEAKISLLFMKNIGSIAFKDKNHKLANWSVTSKADVVIGKPHISHLTITGECSSGASESVRSKWCVISGRRDEIPMRLKKISGKQRLEAKYGLAALISESPEGGLCGRYFVGLPLRMVGISGFPVYVNADMVLQSNRPSIAIAPGEEGSSWNKWILGACAAPLYLDLVQYLMGISGADGYRHWPEYQFLEPESVSNILAMTFWKLINNGIYSPLYPPNRLLPTLDGISNEHPTRILDMSEATFNLLDTEIEREFLLSLLLELGLETIVTPNNTVRSGLKELHPPSMMSITPGFLMDFVRGSPRYSERLLEIWRDHDHSIEYFNQLLSFIISSGTSLPLLIDCPLLPLANRTLGVFLQETADQTYLMADTTEECEILQISKSLMVHPGLDRSIASRLSSSTPLNIRYFQPADIKKLYPSLDIHGRDDQYRKEWLVKVWSYLGGITRNLPGTERYWLDPLQDVRMYFGKVVSAVSDDDVFLCPSEFDNYARAAILAPSETTEEEIAVIRSFNGLILLDRLAFPDGLVRVESLQNVAGVYRLLRSINLLASTDQLPSIEAYITRTVPGRITTLREIFSPAILAELLANPKAFPQAREYLRELPLWPSTNLELPIHQPAARALLPPYPILSLSGMTHNDIFVNVAVAQQYSEQLEHLGVKRMTVDCFLREHVGVIPDCQIHERRIPYFERLIDILTGVCPQAFTEHPLGVDGNGRFQWLDSLYSPNMPIFVAAFRDSRHFLHQDYRDFPGWAQSPLVREVTEVSYLACARSIHERATASETEDGLLGDAGIVFGYLCHEDRLRDREVDQWSSLTWTGLSSIEFAPVKTIFDDPRHRHRVLRMTELLAGKTVTKVTDAIVPDYKDVAWSQYPILEISPSPLVIKNLPTAGVSSSTVLSHLIFLWQGRGNVEAEHIRDYVVDIEKSYQWLQDILQCEGDFSITQEAEVWFNADLPDILEMTPVEFQASWLSSRDLCIGLEHDLLPLRHVRSFLTPYHELMAHCGVKTMKAPNIPSILHSAVSHTSLVLDGFRKLQKDGWSWDVKIVLEGQEFHAHCAVLCAMSGYWTRYLRARTREAEKTHAFPVGSKVKPESVSALLDYIYTGKVSNTESLGVYSEDLHNVVDQLYLSNEWELDDLKAELELSLCKSSWIRPDLIYSILKCAEYVGAKDLLGICNQYVQENREIVDQLGIVLPSWDWYPVRPQIPFGWSTINIRGYR</sequence>
<dbReference type="InterPro" id="IPR052972">
    <property type="entry name" value="Sacsin_chaperone_reg"/>
</dbReference>
<evidence type="ECO:0000313" key="4">
    <source>
        <dbReference type="Proteomes" id="UP001447188"/>
    </source>
</evidence>
<accession>A0ABR3G4Z9</accession>
<dbReference type="SUPFAM" id="SSF55874">
    <property type="entry name" value="ATPase domain of HSP90 chaperone/DNA topoisomerase II/histidine kinase"/>
    <property type="match status" value="2"/>
</dbReference>
<feature type="domain" description="BTB" evidence="2">
    <location>
        <begin position="2550"/>
        <end position="2619"/>
    </location>
</feature>
<dbReference type="InterPro" id="IPR058210">
    <property type="entry name" value="SACS/Nov_dom"/>
</dbReference>
<reference evidence="3 4" key="1">
    <citation type="submission" date="2024-02" db="EMBL/GenBank/DDBJ databases">
        <title>Discinaceae phylogenomics.</title>
        <authorList>
            <person name="Dirks A.C."/>
            <person name="James T.Y."/>
        </authorList>
    </citation>
    <scope>NUCLEOTIDE SEQUENCE [LARGE SCALE GENOMIC DNA]</scope>
    <source>
        <strain evidence="3 4">ACD0624</strain>
    </source>
</reference>
<evidence type="ECO:0000259" key="2">
    <source>
        <dbReference type="PROSITE" id="PS50097"/>
    </source>
</evidence>
<dbReference type="Pfam" id="PF25794">
    <property type="entry name" value="SACS"/>
    <property type="match status" value="2"/>
</dbReference>
<feature type="compositionally biased region" description="Basic residues" evidence="1">
    <location>
        <begin position="270"/>
        <end position="282"/>
    </location>
</feature>
<dbReference type="PROSITE" id="PS50097">
    <property type="entry name" value="BTB"/>
    <property type="match status" value="1"/>
</dbReference>
<gene>
    <name evidence="3" type="ORF">Q9L58_010141</name>
</gene>
<organism evidence="3 4">
    <name type="scientific">Discina gigas</name>
    <dbReference type="NCBI Taxonomy" id="1032678"/>
    <lineage>
        <taxon>Eukaryota</taxon>
        <taxon>Fungi</taxon>
        <taxon>Dikarya</taxon>
        <taxon>Ascomycota</taxon>
        <taxon>Pezizomycotina</taxon>
        <taxon>Pezizomycetes</taxon>
        <taxon>Pezizales</taxon>
        <taxon>Discinaceae</taxon>
        <taxon>Discina</taxon>
    </lineage>
</organism>
<dbReference type="Gene3D" id="3.30.710.10">
    <property type="entry name" value="Potassium Channel Kv1.1, Chain A"/>
    <property type="match status" value="1"/>
</dbReference>
<dbReference type="NCBIfam" id="NF047352">
    <property type="entry name" value="P_loop_sacsin"/>
    <property type="match status" value="1"/>
</dbReference>
<protein>
    <recommendedName>
        <fullName evidence="2">BTB domain-containing protein</fullName>
    </recommendedName>
</protein>
<feature type="compositionally biased region" description="Low complexity" evidence="1">
    <location>
        <begin position="259"/>
        <end position="269"/>
    </location>
</feature>